<dbReference type="InterPro" id="IPR036259">
    <property type="entry name" value="MFS_trans_sf"/>
</dbReference>
<feature type="transmembrane region" description="Helical" evidence="6">
    <location>
        <begin position="119"/>
        <end position="139"/>
    </location>
</feature>
<feature type="compositionally biased region" description="Low complexity" evidence="5">
    <location>
        <begin position="538"/>
        <end position="549"/>
    </location>
</feature>
<organism evidence="7 8">
    <name type="scientific">Eutypa lata (strain UCR-EL1)</name>
    <name type="common">Grapevine dieback disease fungus</name>
    <name type="synonym">Eutypa armeniacae</name>
    <dbReference type="NCBI Taxonomy" id="1287681"/>
    <lineage>
        <taxon>Eukaryota</taxon>
        <taxon>Fungi</taxon>
        <taxon>Dikarya</taxon>
        <taxon>Ascomycota</taxon>
        <taxon>Pezizomycotina</taxon>
        <taxon>Sordariomycetes</taxon>
        <taxon>Xylariomycetidae</taxon>
        <taxon>Xylariales</taxon>
        <taxon>Diatrypaceae</taxon>
        <taxon>Eutypa</taxon>
    </lineage>
</organism>
<evidence type="ECO:0000256" key="1">
    <source>
        <dbReference type="ARBA" id="ARBA00004141"/>
    </source>
</evidence>
<dbReference type="InterPro" id="IPR011701">
    <property type="entry name" value="MFS"/>
</dbReference>
<evidence type="ECO:0000313" key="7">
    <source>
        <dbReference type="EMBL" id="EMR65467.1"/>
    </source>
</evidence>
<dbReference type="GO" id="GO:0022857">
    <property type="term" value="F:transmembrane transporter activity"/>
    <property type="evidence" value="ECO:0007669"/>
    <property type="project" value="InterPro"/>
</dbReference>
<reference evidence="8" key="1">
    <citation type="journal article" date="2013" name="Genome Announc.">
        <title>Draft genome sequence of the grapevine dieback fungus Eutypa lata UCR-EL1.</title>
        <authorList>
            <person name="Blanco-Ulate B."/>
            <person name="Rolshausen P.E."/>
            <person name="Cantu D."/>
        </authorList>
    </citation>
    <scope>NUCLEOTIDE SEQUENCE [LARGE SCALE GENOMIC DNA]</scope>
    <source>
        <strain evidence="8">UCR-EL1</strain>
    </source>
</reference>
<feature type="region of interest" description="Disordered" evidence="5">
    <location>
        <begin position="497"/>
        <end position="561"/>
    </location>
</feature>
<sequence>MSVHPAAPWAQLPRIQEPHPEELQDVCLNDDANGARVLLPRGTRPDCLRSATRECLFVALIAFAAATPVFLQRSTVVITESIAEALVITPAELAFTTGSFLLPFGHIADTCPTLPRKTLLVASLIAFSLLVALTSFSRSGVVLDFVSSLAGIASAANIPFAVGILSLTYPNPSRRKNIVFSSFLMGTPAATIIGGLCSGGLAQRVSWRAPFVCLSVLYAIVSILAWAYVPDISEPEERYDKAEVQPLTERDTYPLVQDQTQKRFALRRFDWLGLFLTGTLEDTDGDPLAHVGNSVSWMLYPLGERHQDADDTPFDLGRSECDIVCTLVAGMAFSSQLFWITMFMQDLQSLTPFAVALHVLSELPLCHHSIGASLLQTMIRLSVPIGMAVTTAIWSSYEDKGGLDCPEMAYTYTFITTTVLSSIALLLVPFIRIGKQGSVSYECFDSCQSDKKMSGHPCTGSDNCSRPSKRWSLVDTVSQTSSSSSFVMADQHQHQHRHHNCNGNCNNKSTTTPSSTTSCWSNRSTDGPPPRGGAMTDSSGRGSATSTRSLVRTPNPNRSDGGGGIVWVICEDCGTRKKQQRTHAEGSAHSAAPHAVGGDPARYFNDPTCGGTAAASAESSGRSPKAVGVRAGAAAAAVRPYPGRRRLPLVNREAMTYQMITRGFQP</sequence>
<feature type="transmembrane region" description="Helical" evidence="6">
    <location>
        <begin position="409"/>
        <end position="431"/>
    </location>
</feature>
<feature type="transmembrane region" description="Helical" evidence="6">
    <location>
        <begin position="207"/>
        <end position="229"/>
    </location>
</feature>
<dbReference type="EMBL" id="KB706863">
    <property type="protein sequence ID" value="EMR65467.1"/>
    <property type="molecule type" value="Genomic_DNA"/>
</dbReference>
<dbReference type="HOGENOM" id="CLU_412207_0_0_1"/>
<dbReference type="Proteomes" id="UP000012174">
    <property type="component" value="Unassembled WGS sequence"/>
</dbReference>
<keyword evidence="8" id="KW-1185">Reference proteome</keyword>
<dbReference type="eggNOG" id="KOG0254">
    <property type="taxonomic scope" value="Eukaryota"/>
</dbReference>
<evidence type="ECO:0000256" key="2">
    <source>
        <dbReference type="ARBA" id="ARBA00022692"/>
    </source>
</evidence>
<dbReference type="PANTHER" id="PTHR42718">
    <property type="entry name" value="MAJOR FACILITATOR SUPERFAMILY MULTIDRUG TRANSPORTER MFSC"/>
    <property type="match status" value="1"/>
</dbReference>
<feature type="compositionally biased region" description="Low complexity" evidence="5">
    <location>
        <begin position="501"/>
        <end position="521"/>
    </location>
</feature>
<feature type="transmembrane region" description="Helical" evidence="6">
    <location>
        <begin position="55"/>
        <end position="73"/>
    </location>
</feature>
<feature type="transmembrane region" description="Helical" evidence="6">
    <location>
        <begin position="323"/>
        <end position="344"/>
    </location>
</feature>
<evidence type="ECO:0000256" key="4">
    <source>
        <dbReference type="ARBA" id="ARBA00023136"/>
    </source>
</evidence>
<dbReference type="Gene3D" id="1.20.1250.20">
    <property type="entry name" value="MFS general substrate transporter like domains"/>
    <property type="match status" value="1"/>
</dbReference>
<comment type="subcellular location">
    <subcellularLocation>
        <location evidence="1">Membrane</location>
        <topology evidence="1">Multi-pass membrane protein</topology>
    </subcellularLocation>
</comment>
<evidence type="ECO:0000256" key="6">
    <source>
        <dbReference type="SAM" id="Phobius"/>
    </source>
</evidence>
<dbReference type="PANTHER" id="PTHR42718:SF23">
    <property type="entry name" value="MAJOR FACILITATOR SUPERFAMILY (MFS) PROFILE DOMAIN-CONTAINING PROTEIN"/>
    <property type="match status" value="1"/>
</dbReference>
<dbReference type="AlphaFoldDB" id="M7SMN1"/>
<feature type="transmembrane region" description="Helical" evidence="6">
    <location>
        <begin position="179"/>
        <end position="201"/>
    </location>
</feature>
<feature type="transmembrane region" description="Helical" evidence="6">
    <location>
        <begin position="85"/>
        <end position="107"/>
    </location>
</feature>
<evidence type="ECO:0000256" key="5">
    <source>
        <dbReference type="SAM" id="MobiDB-lite"/>
    </source>
</evidence>
<name>M7SMN1_EUTLA</name>
<keyword evidence="3 6" id="KW-1133">Transmembrane helix</keyword>
<accession>M7SMN1</accession>
<evidence type="ECO:0000256" key="3">
    <source>
        <dbReference type="ARBA" id="ARBA00022989"/>
    </source>
</evidence>
<dbReference type="GO" id="GO:0016020">
    <property type="term" value="C:membrane"/>
    <property type="evidence" value="ECO:0007669"/>
    <property type="project" value="UniProtKB-SubCell"/>
</dbReference>
<feature type="transmembrane region" description="Helical" evidence="6">
    <location>
        <begin position="145"/>
        <end position="167"/>
    </location>
</feature>
<keyword evidence="4 6" id="KW-0472">Membrane</keyword>
<protein>
    <submittedName>
        <fullName evidence="7">Putative mfs multidrug protein</fullName>
    </submittedName>
</protein>
<gene>
    <name evidence="7" type="ORF">UCREL1_7545</name>
</gene>
<proteinExistence type="predicted"/>
<dbReference type="SUPFAM" id="SSF103473">
    <property type="entry name" value="MFS general substrate transporter"/>
    <property type="match status" value="1"/>
</dbReference>
<dbReference type="KEGG" id="ela:UCREL1_7545"/>
<keyword evidence="2 6" id="KW-0812">Transmembrane</keyword>
<dbReference type="Pfam" id="PF07690">
    <property type="entry name" value="MFS_1"/>
    <property type="match status" value="1"/>
</dbReference>
<dbReference type="OrthoDB" id="2130629at2759"/>
<evidence type="ECO:0000313" key="8">
    <source>
        <dbReference type="Proteomes" id="UP000012174"/>
    </source>
</evidence>